<sequence length="198" mass="21674">MNVIKRTKAQPVFSRNNEGLSQPERRIKAKLLQCSANQSSSGEIDLRISSACTYRPTKVFITFYHESINHKQQIHENPSGIFSEPVSQANLATITNPSIMQEASHVSITSTHTSDRGGNEVAVSAVEFSPPIQSDYSSRSGRPQALGVQSHCLAPPNFCQPNSSEGQSLFSNSSIRPIEFFPKLPQSLVAHSDSCSTR</sequence>
<proteinExistence type="predicted"/>
<reference evidence="1" key="1">
    <citation type="submission" date="2018-11" db="EMBL/GenBank/DDBJ databases">
        <authorList>
            <consortium name="Pathogen Informatics"/>
        </authorList>
    </citation>
    <scope>NUCLEOTIDE SEQUENCE</scope>
</reference>
<comment type="caution">
    <text evidence="1">The sequence shown here is derived from an EMBL/GenBank/DDBJ whole genome shotgun (WGS) entry which is preliminary data.</text>
</comment>
<dbReference type="Proteomes" id="UP000784294">
    <property type="component" value="Unassembled WGS sequence"/>
</dbReference>
<dbReference type="AlphaFoldDB" id="A0A3S5AE16"/>
<gene>
    <name evidence="1" type="ORF">PXEA_LOCUS7480</name>
</gene>
<keyword evidence="2" id="KW-1185">Reference proteome</keyword>
<dbReference type="EMBL" id="CAAALY010019803">
    <property type="protein sequence ID" value="VEL14040.1"/>
    <property type="molecule type" value="Genomic_DNA"/>
</dbReference>
<evidence type="ECO:0000313" key="1">
    <source>
        <dbReference type="EMBL" id="VEL14040.1"/>
    </source>
</evidence>
<organism evidence="1 2">
    <name type="scientific">Protopolystoma xenopodis</name>
    <dbReference type="NCBI Taxonomy" id="117903"/>
    <lineage>
        <taxon>Eukaryota</taxon>
        <taxon>Metazoa</taxon>
        <taxon>Spiralia</taxon>
        <taxon>Lophotrochozoa</taxon>
        <taxon>Platyhelminthes</taxon>
        <taxon>Monogenea</taxon>
        <taxon>Polyopisthocotylea</taxon>
        <taxon>Polystomatidea</taxon>
        <taxon>Polystomatidae</taxon>
        <taxon>Protopolystoma</taxon>
    </lineage>
</organism>
<evidence type="ECO:0000313" key="2">
    <source>
        <dbReference type="Proteomes" id="UP000784294"/>
    </source>
</evidence>
<name>A0A3S5AE16_9PLAT</name>
<accession>A0A3S5AE16</accession>
<protein>
    <submittedName>
        <fullName evidence="1">Uncharacterized protein</fullName>
    </submittedName>
</protein>